<feature type="transmembrane region" description="Helical" evidence="1">
    <location>
        <begin position="58"/>
        <end position="85"/>
    </location>
</feature>
<evidence type="ECO:0000313" key="2">
    <source>
        <dbReference type="EMBL" id="XBP72539.1"/>
    </source>
</evidence>
<dbReference type="AlphaFoldDB" id="A0AAU7LXY5"/>
<organism evidence="2">
    <name type="scientific">Polaromonas hydrogenivorans</name>
    <dbReference type="NCBI Taxonomy" id="335476"/>
    <lineage>
        <taxon>Bacteria</taxon>
        <taxon>Pseudomonadati</taxon>
        <taxon>Pseudomonadota</taxon>
        <taxon>Betaproteobacteria</taxon>
        <taxon>Burkholderiales</taxon>
        <taxon>Comamonadaceae</taxon>
        <taxon>Polaromonas</taxon>
    </lineage>
</organism>
<evidence type="ECO:0000256" key="1">
    <source>
        <dbReference type="SAM" id="Phobius"/>
    </source>
</evidence>
<sequence length="91" mass="10351">MPAAGDEEIDLREAPEEGIVRVPRWQEMLLAAARARRRPLDAARESEVTRARRGLGGWLVRFVLLMVFLFFAVVSGMFLFGSALLRMFLPF</sequence>
<proteinExistence type="predicted"/>
<dbReference type="EMBL" id="CP157676">
    <property type="protein sequence ID" value="XBP72539.1"/>
    <property type="molecule type" value="Genomic_DNA"/>
</dbReference>
<geneLocation type="plasmid" evidence="2">
    <name>p1</name>
</geneLocation>
<protein>
    <submittedName>
        <fullName evidence="2">Uncharacterized protein</fullName>
    </submittedName>
</protein>
<gene>
    <name evidence="2" type="ORF">ABLV49_20830</name>
</gene>
<keyword evidence="1" id="KW-0812">Transmembrane</keyword>
<accession>A0AAU7LXY5</accession>
<keyword evidence="2" id="KW-0614">Plasmid</keyword>
<keyword evidence="1" id="KW-0472">Membrane</keyword>
<keyword evidence="1" id="KW-1133">Transmembrane helix</keyword>
<reference evidence="2" key="1">
    <citation type="submission" date="2024-05" db="EMBL/GenBank/DDBJ databases">
        <authorList>
            <person name="Bunk B."/>
            <person name="Swiderski J."/>
            <person name="Sproer C."/>
            <person name="Thiel V."/>
        </authorList>
    </citation>
    <scope>NUCLEOTIDE SEQUENCE</scope>
    <source>
        <strain evidence="2">DSM 17735</strain>
        <plasmid evidence="2">p1</plasmid>
    </source>
</reference>
<name>A0AAU7LXY5_9BURK</name>
<dbReference type="RefSeq" id="WP_349282195.1">
    <property type="nucleotide sequence ID" value="NZ_CBCSCU010000025.1"/>
</dbReference>